<evidence type="ECO:0000256" key="1">
    <source>
        <dbReference type="SAM" id="MobiDB-lite"/>
    </source>
</evidence>
<feature type="compositionally biased region" description="Basic and acidic residues" evidence="1">
    <location>
        <begin position="1016"/>
        <end position="1035"/>
    </location>
</feature>
<dbReference type="Proteomes" id="UP001278766">
    <property type="component" value="Unassembled WGS sequence"/>
</dbReference>
<feature type="region of interest" description="Disordered" evidence="1">
    <location>
        <begin position="953"/>
        <end position="978"/>
    </location>
</feature>
<feature type="region of interest" description="Disordered" evidence="1">
    <location>
        <begin position="1"/>
        <end position="49"/>
    </location>
</feature>
<keyword evidence="3" id="KW-1185">Reference proteome</keyword>
<comment type="caution">
    <text evidence="2">The sequence shown here is derived from an EMBL/GenBank/DDBJ whole genome shotgun (WGS) entry which is preliminary data.</text>
</comment>
<feature type="compositionally biased region" description="Basic and acidic residues" evidence="1">
    <location>
        <begin position="110"/>
        <end position="123"/>
    </location>
</feature>
<dbReference type="PANTHER" id="PTHR34365:SF7">
    <property type="entry name" value="GLYCINE-RICH DOMAIN-CONTAINING PROTEIN 1"/>
    <property type="match status" value="1"/>
</dbReference>
<dbReference type="Pfam" id="PF07173">
    <property type="entry name" value="GRDP-like"/>
    <property type="match status" value="1"/>
</dbReference>
<accession>A0AAE0HND4</accession>
<dbReference type="PANTHER" id="PTHR34365">
    <property type="entry name" value="ENOLASE (DUF1399)"/>
    <property type="match status" value="1"/>
</dbReference>
<feature type="region of interest" description="Disordered" evidence="1">
    <location>
        <begin position="1015"/>
        <end position="1039"/>
    </location>
</feature>
<reference evidence="2" key="1">
    <citation type="journal article" date="2023" name="Mol. Phylogenet. Evol.">
        <title>Genome-scale phylogeny and comparative genomics of the fungal order Sordariales.</title>
        <authorList>
            <person name="Hensen N."/>
            <person name="Bonometti L."/>
            <person name="Westerberg I."/>
            <person name="Brannstrom I.O."/>
            <person name="Guillou S."/>
            <person name="Cros-Aarteil S."/>
            <person name="Calhoun S."/>
            <person name="Haridas S."/>
            <person name="Kuo A."/>
            <person name="Mondo S."/>
            <person name="Pangilinan J."/>
            <person name="Riley R."/>
            <person name="LaButti K."/>
            <person name="Andreopoulos B."/>
            <person name="Lipzen A."/>
            <person name="Chen C."/>
            <person name="Yan M."/>
            <person name="Daum C."/>
            <person name="Ng V."/>
            <person name="Clum A."/>
            <person name="Steindorff A."/>
            <person name="Ohm R.A."/>
            <person name="Martin F."/>
            <person name="Silar P."/>
            <person name="Natvig D.O."/>
            <person name="Lalanne C."/>
            <person name="Gautier V."/>
            <person name="Ament-Velasquez S.L."/>
            <person name="Kruys A."/>
            <person name="Hutchinson M.I."/>
            <person name="Powell A.J."/>
            <person name="Barry K."/>
            <person name="Miller A.N."/>
            <person name="Grigoriev I.V."/>
            <person name="Debuchy R."/>
            <person name="Gladieux P."/>
            <person name="Hiltunen Thoren M."/>
            <person name="Johannesson H."/>
        </authorList>
    </citation>
    <scope>NUCLEOTIDE SEQUENCE</scope>
    <source>
        <strain evidence="2">CBS 168.71</strain>
    </source>
</reference>
<feature type="compositionally biased region" description="Polar residues" evidence="1">
    <location>
        <begin position="380"/>
        <end position="390"/>
    </location>
</feature>
<dbReference type="EMBL" id="JAUEPN010000001">
    <property type="protein sequence ID" value="KAK3299773.1"/>
    <property type="molecule type" value="Genomic_DNA"/>
</dbReference>
<feature type="compositionally biased region" description="Polar residues" evidence="1">
    <location>
        <begin position="18"/>
        <end position="33"/>
    </location>
</feature>
<feature type="compositionally biased region" description="Polar residues" evidence="1">
    <location>
        <begin position="963"/>
        <end position="973"/>
    </location>
</feature>
<dbReference type="GeneID" id="87838400"/>
<gene>
    <name evidence="2" type="ORF">B0H64DRAFT_351109</name>
</gene>
<dbReference type="AlphaFoldDB" id="A0AAE0HND4"/>
<protein>
    <submittedName>
        <fullName evidence="2">Uncharacterized protein</fullName>
    </submittedName>
</protein>
<evidence type="ECO:0000313" key="3">
    <source>
        <dbReference type="Proteomes" id="UP001278766"/>
    </source>
</evidence>
<sequence length="1104" mass="122640">MPPAEQPPLNFGAPGPSSRENPNTTTWFENYSDNGAPPAYTAQDRNNADPSLTAAFDNLQLPTNPVNPEVDTCLAHLKLLFAFQWMKEDVGFTDGLWGLWDDLAGPIDPVLKRRPEKKPEKGAGNDGEAAAPEPSVEEKMRNKNLEILSEIREKRWALFVARAVDRYEAWWQAMAAMTGASPLKERDMTPDSFAYTLFPFNIDGTVRWDENMLPPLDVLMVWHTHMLNPRAFLEDCIRAGMGSFWGTGLPWHVVDKAIDTHFNYNVSAECKRRWSDDTGRAWDNAQDPMDKTIPCPRCSTAVKIPWTRFVEGYQDGPSDRSGSGYGDGKLRYRCRVCDIVIRKELLAVHKFIRDYHDLTAAPKSERRPMPGTLLDPKTGIPTTESTTGAKSKSDLPALTFPNRILNTWSIFGSFQCPRLNTYYDHAGPTMHDVRKALEEVLAIGKHIKKVDGVESSGRYVLPSVSRIAVRKMMSRYWENFSPFALDLGGAVMRQGVFGEKMCKLDWLHSPSAQNTMARLLTKYDRFLQIMAKNPKNITVPTLDVDLAWHTHQLSPSCYYNHTVDLAGRFIDHDDKIADHTLSKQFEWTSKVYQAWFGEVYSECTCWYCESIRASHSSSLGKVLGMSKHDKIAESFHATGAAALHPPSTGAHISAHPAVQPHPEQPQSSVAYLTQRLAEAHNRQLGLAYARARARAEKKGRPPPRRDDEVYYDHWGFPYLYTAPYAYPLWWTPGLYYGWYPGYVVACAAGVAAGDVVVLMREGPASVEDVQVEVEVEMEVEVVTVAVVVVVVVSAASFALRAQAFGYALARGVGVWILGCRSAWSCAAQTNSLAGATEAPVELGAAIFRRHLHDTAPSMLTPISDSEQPWLAQFQSRPILKEPEPSFHRTFADITPESSVYIPASSVGVPLIESPNVSVNSSWASNLDRPFSIGRYVSNHERHETILLSLSAAPRRPIPPIPDVSNTLPPSNKPGTEERLGPFEIESAEKGIPNDSSLHRYLTDIQPHELLSVALEQKSHHPSERKAQRPHQDSQKTDASISLSATLSGGEQLEQVDVIPSPTEVMRRSYVFPLPSPVPAPLLTLPSPAAKSNNSGPPGIHGCTK</sequence>
<name>A0AAE0HND4_9PEZI</name>
<feature type="region of interest" description="Disordered" evidence="1">
    <location>
        <begin position="362"/>
        <end position="392"/>
    </location>
</feature>
<dbReference type="RefSeq" id="XP_062663287.1">
    <property type="nucleotide sequence ID" value="XM_062801452.1"/>
</dbReference>
<proteinExistence type="predicted"/>
<evidence type="ECO:0000313" key="2">
    <source>
        <dbReference type="EMBL" id="KAK3299773.1"/>
    </source>
</evidence>
<feature type="region of interest" description="Disordered" evidence="1">
    <location>
        <begin position="1084"/>
        <end position="1104"/>
    </location>
</feature>
<organism evidence="2 3">
    <name type="scientific">Chaetomium fimeti</name>
    <dbReference type="NCBI Taxonomy" id="1854472"/>
    <lineage>
        <taxon>Eukaryota</taxon>
        <taxon>Fungi</taxon>
        <taxon>Dikarya</taxon>
        <taxon>Ascomycota</taxon>
        <taxon>Pezizomycotina</taxon>
        <taxon>Sordariomycetes</taxon>
        <taxon>Sordariomycetidae</taxon>
        <taxon>Sordariales</taxon>
        <taxon>Chaetomiaceae</taxon>
        <taxon>Chaetomium</taxon>
    </lineage>
</organism>
<reference evidence="2" key="2">
    <citation type="submission" date="2023-06" db="EMBL/GenBank/DDBJ databases">
        <authorList>
            <consortium name="Lawrence Berkeley National Laboratory"/>
            <person name="Haridas S."/>
            <person name="Hensen N."/>
            <person name="Bonometti L."/>
            <person name="Westerberg I."/>
            <person name="Brannstrom I.O."/>
            <person name="Guillou S."/>
            <person name="Cros-Aarteil S."/>
            <person name="Calhoun S."/>
            <person name="Kuo A."/>
            <person name="Mondo S."/>
            <person name="Pangilinan J."/>
            <person name="Riley R."/>
            <person name="Labutti K."/>
            <person name="Andreopoulos B."/>
            <person name="Lipzen A."/>
            <person name="Chen C."/>
            <person name="Yanf M."/>
            <person name="Daum C."/>
            <person name="Ng V."/>
            <person name="Clum A."/>
            <person name="Steindorff A."/>
            <person name="Ohm R."/>
            <person name="Martin F."/>
            <person name="Silar P."/>
            <person name="Natvig D."/>
            <person name="Lalanne C."/>
            <person name="Gautier V."/>
            <person name="Ament-Velasquez S.L."/>
            <person name="Kruys A."/>
            <person name="Hutchinson M.I."/>
            <person name="Powell A.J."/>
            <person name="Barry K."/>
            <person name="Miller A.N."/>
            <person name="Grigoriev I.V."/>
            <person name="Debuchy R."/>
            <person name="Gladieux P."/>
            <person name="Thoren M.H."/>
            <person name="Johannesson H."/>
        </authorList>
    </citation>
    <scope>NUCLEOTIDE SEQUENCE</scope>
    <source>
        <strain evidence="2">CBS 168.71</strain>
    </source>
</reference>
<dbReference type="InterPro" id="IPR009836">
    <property type="entry name" value="GRDP-like"/>
</dbReference>
<feature type="region of interest" description="Disordered" evidence="1">
    <location>
        <begin position="108"/>
        <end position="138"/>
    </location>
</feature>